<dbReference type="GO" id="GO:0005886">
    <property type="term" value="C:plasma membrane"/>
    <property type="evidence" value="ECO:0007669"/>
    <property type="project" value="UniProtKB-SubCell"/>
</dbReference>
<comment type="subcellular location">
    <subcellularLocation>
        <location evidence="1">Cell membrane</location>
        <topology evidence="1">Multi-pass membrane protein</topology>
    </subcellularLocation>
</comment>
<keyword evidence="3" id="KW-0547">Nucleotide-binding</keyword>
<feature type="transmembrane region" description="Helical" evidence="7">
    <location>
        <begin position="277"/>
        <end position="299"/>
    </location>
</feature>
<dbReference type="InterPro" id="IPR017871">
    <property type="entry name" value="ABC_transporter-like_CS"/>
</dbReference>
<dbReference type="GO" id="GO:0034040">
    <property type="term" value="F:ATPase-coupled lipid transmembrane transporter activity"/>
    <property type="evidence" value="ECO:0007669"/>
    <property type="project" value="TreeGrafter"/>
</dbReference>
<sequence>MRFLRSLALPVGAAWQLDRRAALVAFLEVVGAVLTNLMPLAFGLLVTGAATQEMTPLVAGAALALAGLGVVPYLTTVGVEARLRLNELVGHEFDRRVARLVAAVPTLDHLESPTFRNEAQIVTERQGSLGGAYNSFVNALRQLATPVVTLAVAISADARLLWLLPASVPSLLVGRWLIRWDATAEEDGAEPGRLTQHLVGLAVEPGPASELRVLGARSVVARRLHAAGWAWRRPHVRAEVLNNVASTACGLFYLGAAAVVLTLIARDAARGDVPIGAVATSVLVIGQLQGVVASLRWFVHMMAQVARTVGRYQRLEAGVAAARSLDGTGAPPSRLVHGISLRGLGFTYPGATSPSLEDVTLDLPAGSVVAVVGENGAGKSTLVKLLTGLYRPSSGQVLVDGVDLASLDGDAWRLRCAGAFQDHVNLELVAREAITTGDLPALDSDTRAHEALSDAAATDVLSALPAGLGTQLGTSWDDGTELSGGQWQRLAIARGMMRRRPLLLVLDEPTSALDPATEHALFEGYTDAARRAGRDGAITVLVTHRFSTVAAADLVVVLADGRVAEVGSHASLMAAGGGYAELYGLQARGYA</sequence>
<dbReference type="PROSITE" id="PS00211">
    <property type="entry name" value="ABC_TRANSPORTER_1"/>
    <property type="match status" value="1"/>
</dbReference>
<dbReference type="InterPro" id="IPR003593">
    <property type="entry name" value="AAA+_ATPase"/>
</dbReference>
<dbReference type="InterPro" id="IPR039421">
    <property type="entry name" value="Type_1_exporter"/>
</dbReference>
<feature type="transmembrane region" description="Helical" evidence="7">
    <location>
        <begin position="57"/>
        <end position="75"/>
    </location>
</feature>
<keyword evidence="6 7" id="KW-0472">Membrane</keyword>
<evidence type="ECO:0000256" key="3">
    <source>
        <dbReference type="ARBA" id="ARBA00022741"/>
    </source>
</evidence>
<reference evidence="9" key="1">
    <citation type="submission" date="2020-11" db="EMBL/GenBank/DDBJ databases">
        <title>Nocardioides sp. nov., isolated from Soil of Cynanchum wilfordii Hemsley rhizosphere.</title>
        <authorList>
            <person name="Lee J.-S."/>
            <person name="Suh M.K."/>
            <person name="Kim J.-S."/>
        </authorList>
    </citation>
    <scope>NUCLEOTIDE SEQUENCE</scope>
    <source>
        <strain evidence="9">KCTC 19275</strain>
    </source>
</reference>
<dbReference type="AlphaFoldDB" id="A0A930V602"/>
<keyword evidence="10" id="KW-1185">Reference proteome</keyword>
<dbReference type="SUPFAM" id="SSF90123">
    <property type="entry name" value="ABC transporter transmembrane region"/>
    <property type="match status" value="1"/>
</dbReference>
<evidence type="ECO:0000256" key="5">
    <source>
        <dbReference type="ARBA" id="ARBA00022989"/>
    </source>
</evidence>
<evidence type="ECO:0000256" key="4">
    <source>
        <dbReference type="ARBA" id="ARBA00022840"/>
    </source>
</evidence>
<gene>
    <name evidence="9" type="ORF">ISU07_00085</name>
</gene>
<evidence type="ECO:0000256" key="7">
    <source>
        <dbReference type="SAM" id="Phobius"/>
    </source>
</evidence>
<evidence type="ECO:0000256" key="1">
    <source>
        <dbReference type="ARBA" id="ARBA00004651"/>
    </source>
</evidence>
<evidence type="ECO:0000313" key="9">
    <source>
        <dbReference type="EMBL" id="MBF4761509.1"/>
    </source>
</evidence>
<name>A0A930V602_9ACTN</name>
<keyword evidence="5 7" id="KW-1133">Transmembrane helix</keyword>
<dbReference type="PANTHER" id="PTHR24221:SF654">
    <property type="entry name" value="ATP-BINDING CASSETTE SUB-FAMILY B MEMBER 6"/>
    <property type="match status" value="1"/>
</dbReference>
<dbReference type="InterPro" id="IPR003439">
    <property type="entry name" value="ABC_transporter-like_ATP-bd"/>
</dbReference>
<keyword evidence="2 7" id="KW-0812">Transmembrane</keyword>
<organism evidence="9 10">
    <name type="scientific">Nocardioides islandensis</name>
    <dbReference type="NCBI Taxonomy" id="433663"/>
    <lineage>
        <taxon>Bacteria</taxon>
        <taxon>Bacillati</taxon>
        <taxon>Actinomycetota</taxon>
        <taxon>Actinomycetes</taxon>
        <taxon>Propionibacteriales</taxon>
        <taxon>Nocardioidaceae</taxon>
        <taxon>Nocardioides</taxon>
    </lineage>
</organism>
<dbReference type="EMBL" id="JADKPN010000001">
    <property type="protein sequence ID" value="MBF4761509.1"/>
    <property type="molecule type" value="Genomic_DNA"/>
</dbReference>
<accession>A0A930V602</accession>
<comment type="caution">
    <text evidence="9">The sequence shown here is derived from an EMBL/GenBank/DDBJ whole genome shotgun (WGS) entry which is preliminary data.</text>
</comment>
<evidence type="ECO:0000259" key="8">
    <source>
        <dbReference type="PROSITE" id="PS50893"/>
    </source>
</evidence>
<dbReference type="PROSITE" id="PS50893">
    <property type="entry name" value="ABC_TRANSPORTER_2"/>
    <property type="match status" value="1"/>
</dbReference>
<dbReference type="Gene3D" id="3.40.50.300">
    <property type="entry name" value="P-loop containing nucleotide triphosphate hydrolases"/>
    <property type="match status" value="1"/>
</dbReference>
<dbReference type="Proteomes" id="UP000640489">
    <property type="component" value="Unassembled WGS sequence"/>
</dbReference>
<feature type="transmembrane region" description="Helical" evidence="7">
    <location>
        <begin position="240"/>
        <end position="265"/>
    </location>
</feature>
<evidence type="ECO:0000256" key="2">
    <source>
        <dbReference type="ARBA" id="ARBA00022692"/>
    </source>
</evidence>
<dbReference type="InterPro" id="IPR036640">
    <property type="entry name" value="ABC1_TM_sf"/>
</dbReference>
<protein>
    <submittedName>
        <fullName evidence="9">ABC transporter ATP-binding protein</fullName>
    </submittedName>
</protein>
<dbReference type="GO" id="GO:0016887">
    <property type="term" value="F:ATP hydrolysis activity"/>
    <property type="evidence" value="ECO:0007669"/>
    <property type="project" value="InterPro"/>
</dbReference>
<feature type="domain" description="ABC transporter" evidence="8">
    <location>
        <begin position="339"/>
        <end position="585"/>
    </location>
</feature>
<dbReference type="InterPro" id="IPR027417">
    <property type="entry name" value="P-loop_NTPase"/>
</dbReference>
<feature type="transmembrane region" description="Helical" evidence="7">
    <location>
        <begin position="21"/>
        <end position="45"/>
    </location>
</feature>
<dbReference type="SUPFAM" id="SSF52540">
    <property type="entry name" value="P-loop containing nucleoside triphosphate hydrolases"/>
    <property type="match status" value="1"/>
</dbReference>
<dbReference type="Gene3D" id="1.20.1560.10">
    <property type="entry name" value="ABC transporter type 1, transmembrane domain"/>
    <property type="match status" value="1"/>
</dbReference>
<proteinExistence type="predicted"/>
<dbReference type="PANTHER" id="PTHR24221">
    <property type="entry name" value="ATP-BINDING CASSETTE SUB-FAMILY B"/>
    <property type="match status" value="1"/>
</dbReference>
<dbReference type="RefSeq" id="WP_194704729.1">
    <property type="nucleotide sequence ID" value="NZ_JADKPN010000001.1"/>
</dbReference>
<dbReference type="SMART" id="SM00382">
    <property type="entry name" value="AAA"/>
    <property type="match status" value="1"/>
</dbReference>
<evidence type="ECO:0000313" key="10">
    <source>
        <dbReference type="Proteomes" id="UP000640489"/>
    </source>
</evidence>
<keyword evidence="4 9" id="KW-0067">ATP-binding</keyword>
<dbReference type="GO" id="GO:0005524">
    <property type="term" value="F:ATP binding"/>
    <property type="evidence" value="ECO:0007669"/>
    <property type="project" value="UniProtKB-KW"/>
</dbReference>
<evidence type="ECO:0000256" key="6">
    <source>
        <dbReference type="ARBA" id="ARBA00023136"/>
    </source>
</evidence>
<dbReference type="Pfam" id="PF00005">
    <property type="entry name" value="ABC_tran"/>
    <property type="match status" value="1"/>
</dbReference>